<name>A0ABW6KYC3_9ACTN</name>
<keyword evidence="3" id="KW-1185">Reference proteome</keyword>
<dbReference type="Pfam" id="PF00733">
    <property type="entry name" value="Asn_synthase"/>
    <property type="match status" value="1"/>
</dbReference>
<gene>
    <name evidence="2" type="ORF">ACFYNZ_25985</name>
</gene>
<organism evidence="2 3">
    <name type="scientific">Streptomyces kebangsaanensis</name>
    <dbReference type="NCBI Taxonomy" id="864058"/>
    <lineage>
        <taxon>Bacteria</taxon>
        <taxon>Bacillati</taxon>
        <taxon>Actinomycetota</taxon>
        <taxon>Actinomycetes</taxon>
        <taxon>Kitasatosporales</taxon>
        <taxon>Streptomycetaceae</taxon>
        <taxon>Streptomyces</taxon>
    </lineage>
</organism>
<dbReference type="InterPro" id="IPR001962">
    <property type="entry name" value="Asn_synthase"/>
</dbReference>
<reference evidence="2 3" key="1">
    <citation type="submission" date="2024-10" db="EMBL/GenBank/DDBJ databases">
        <title>The Natural Products Discovery Center: Release of the First 8490 Sequenced Strains for Exploring Actinobacteria Biosynthetic Diversity.</title>
        <authorList>
            <person name="Kalkreuter E."/>
            <person name="Kautsar S.A."/>
            <person name="Yang D."/>
            <person name="Bader C.D."/>
            <person name="Teijaro C.N."/>
            <person name="Fluegel L."/>
            <person name="Davis C.M."/>
            <person name="Simpson J.R."/>
            <person name="Lauterbach L."/>
            <person name="Steele A.D."/>
            <person name="Gui C."/>
            <person name="Meng S."/>
            <person name="Li G."/>
            <person name="Viehrig K."/>
            <person name="Ye F."/>
            <person name="Su P."/>
            <person name="Kiefer A.F."/>
            <person name="Nichols A."/>
            <person name="Cepeda A.J."/>
            <person name="Yan W."/>
            <person name="Fan B."/>
            <person name="Jiang Y."/>
            <person name="Adhikari A."/>
            <person name="Zheng C.-J."/>
            <person name="Schuster L."/>
            <person name="Cowan T.M."/>
            <person name="Smanski M.J."/>
            <person name="Chevrette M.G."/>
            <person name="De Carvalho L.P.S."/>
            <person name="Shen B."/>
        </authorList>
    </citation>
    <scope>NUCLEOTIDE SEQUENCE [LARGE SCALE GENOMIC DNA]</scope>
    <source>
        <strain evidence="2 3">NPDC007147</strain>
    </source>
</reference>
<dbReference type="Gene3D" id="3.40.50.620">
    <property type="entry name" value="HUPs"/>
    <property type="match status" value="2"/>
</dbReference>
<evidence type="ECO:0000313" key="3">
    <source>
        <dbReference type="Proteomes" id="UP001601197"/>
    </source>
</evidence>
<protein>
    <submittedName>
        <fullName evidence="2">Asparagine synthase-related protein</fullName>
    </submittedName>
</protein>
<dbReference type="EMBL" id="JBIAFJ010000027">
    <property type="protein sequence ID" value="MFE9172880.1"/>
    <property type="molecule type" value="Genomic_DNA"/>
</dbReference>
<dbReference type="InterPro" id="IPR014729">
    <property type="entry name" value="Rossmann-like_a/b/a_fold"/>
</dbReference>
<dbReference type="SUPFAM" id="SSF56235">
    <property type="entry name" value="N-terminal nucleophile aminohydrolases (Ntn hydrolases)"/>
    <property type="match status" value="1"/>
</dbReference>
<dbReference type="RefSeq" id="WP_388350903.1">
    <property type="nucleotide sequence ID" value="NZ_JBIAFJ010000027.1"/>
</dbReference>
<feature type="domain" description="Asparagine synthetase" evidence="1">
    <location>
        <begin position="195"/>
        <end position="568"/>
    </location>
</feature>
<dbReference type="Gene3D" id="3.60.20.10">
    <property type="entry name" value="Glutamine Phosphoribosylpyrophosphate, subunit 1, domain 1"/>
    <property type="match status" value="1"/>
</dbReference>
<comment type="caution">
    <text evidence="2">The sequence shown here is derived from an EMBL/GenBank/DDBJ whole genome shotgun (WGS) entry which is preliminary data.</text>
</comment>
<proteinExistence type="predicted"/>
<dbReference type="Proteomes" id="UP001601197">
    <property type="component" value="Unassembled WGS sequence"/>
</dbReference>
<dbReference type="InterPro" id="IPR029055">
    <property type="entry name" value="Ntn_hydrolases_N"/>
</dbReference>
<accession>A0ABW6KYC3</accession>
<sequence>MEALRLQWAGGAPKLWTAGAMARRGLVTTVSSRAGTAAVAGWVGSVRDRAAGARSLLEDFGRPGAAPRLPTGDYAAVLVYRDRILLVRDEQARIPLFFSESAGRVSAVSTSARRLGGAADLERRYFCRYLTGNAAQPHSELTPFAGVHRVLAGEVVELSLTGRIRGRVRRRVRRAQDPPVPAPDGPRIGEAAKDLRLALENAVGRRMGGTTACHVSGGIDSTSVALLAARLLAAEQGHYGDLVLLTGRFGGGELAGEQPYLDEAMEEIRRHAPAARPVIVDVDDVADFDDFQHHAGDPDEPHAHAFRAPFWGRLHAAAAELGCDTLMTGCGADPVADANPLHLHRLARTGQLRQMAKQARAWAAGSERGLRDIVLDYVVRPALPLTAERITALVRRPGTVLGGLGDFTRPRWLRSGFARAHGYREASIAESRFVFGRRPEQSLYDAANYIAAPDPLSWIRAQQDGFFLSHPFLDPEVVATMRGLPAEASFHPGRPKAVLREAMADLLPSRIRGRVVKVPFNQLYTRGLRKHGDELIDFCRSARHPLTAEMFDVGMLCRAVREAQLGIGDSYSWDRLNGSLALVVWLEQLGRYSPAPGATVPVSAGS</sequence>
<evidence type="ECO:0000259" key="1">
    <source>
        <dbReference type="Pfam" id="PF00733"/>
    </source>
</evidence>
<dbReference type="SUPFAM" id="SSF52402">
    <property type="entry name" value="Adenine nucleotide alpha hydrolases-like"/>
    <property type="match status" value="1"/>
</dbReference>
<evidence type="ECO:0000313" key="2">
    <source>
        <dbReference type="EMBL" id="MFE9172880.1"/>
    </source>
</evidence>